<dbReference type="EMBL" id="OR343188">
    <property type="protein sequence ID" value="WNL50001.1"/>
    <property type="molecule type" value="Genomic_DNA"/>
</dbReference>
<organism evidence="1">
    <name type="scientific">Marseillevirus sp</name>
    <dbReference type="NCBI Taxonomy" id="2809551"/>
    <lineage>
        <taxon>Viruses</taxon>
        <taxon>Varidnaviria</taxon>
        <taxon>Bamfordvirae</taxon>
        <taxon>Nucleocytoviricota</taxon>
        <taxon>Megaviricetes</taxon>
        <taxon>Pimascovirales</taxon>
        <taxon>Pimascovirales incertae sedis</taxon>
        <taxon>Marseilleviridae</taxon>
        <taxon>Marseillevirus</taxon>
    </lineage>
</organism>
<evidence type="ECO:0000313" key="1">
    <source>
        <dbReference type="EMBL" id="WNL50001.1"/>
    </source>
</evidence>
<accession>A0AA96ESK4</accession>
<reference evidence="1" key="1">
    <citation type="submission" date="2023-07" db="EMBL/GenBank/DDBJ databases">
        <authorList>
            <person name="Xia Y."/>
        </authorList>
    </citation>
    <scope>NUCLEOTIDE SEQUENCE</scope>
    <source>
        <strain evidence="1">F</strain>
    </source>
</reference>
<sequence length="89" mass="10317">MEGETFEYDGKNHVSLRDGGIYIGTKNWVVHAIAEELWKNYGKKLRWREYGSREFYAFVEGTDNYITGSLDDYETVLLNISLQRGAFPS</sequence>
<gene>
    <name evidence="1" type="ORF">MarFTMF_485</name>
</gene>
<protein>
    <submittedName>
        <fullName evidence="1">Uncharacterized protein</fullName>
    </submittedName>
</protein>
<name>A0AA96ESK4_9VIRU</name>
<proteinExistence type="predicted"/>